<reference evidence="1" key="1">
    <citation type="submission" date="2022-02" db="EMBL/GenBank/DDBJ databases">
        <title>Coral-associated bacteria.</title>
        <authorList>
            <person name="Tang K."/>
            <person name="Wang X."/>
        </authorList>
    </citation>
    <scope>NUCLEOTIDE SEQUENCE</scope>
    <source>
        <strain evidence="1">SCSIO 43006</strain>
    </source>
</reference>
<dbReference type="RefSeq" id="WP_252083530.1">
    <property type="nucleotide sequence ID" value="NZ_CP092418.1"/>
</dbReference>
<keyword evidence="2" id="KW-1185">Reference proteome</keyword>
<protein>
    <submittedName>
        <fullName evidence="1">Uncharacterized protein</fullName>
    </submittedName>
</protein>
<gene>
    <name evidence="1" type="ORF">MJO52_19000</name>
</gene>
<organism evidence="1 2">
    <name type="scientific">Microbulbifer variabilis</name>
    <dbReference type="NCBI Taxonomy" id="266805"/>
    <lineage>
        <taxon>Bacteria</taxon>
        <taxon>Pseudomonadati</taxon>
        <taxon>Pseudomonadota</taxon>
        <taxon>Gammaproteobacteria</taxon>
        <taxon>Cellvibrionales</taxon>
        <taxon>Microbulbiferaceae</taxon>
        <taxon>Microbulbifer</taxon>
    </lineage>
</organism>
<evidence type="ECO:0000313" key="1">
    <source>
        <dbReference type="EMBL" id="USD21127.1"/>
    </source>
</evidence>
<name>A0ABY4VA13_9GAMM</name>
<proteinExistence type="predicted"/>
<dbReference type="Proteomes" id="UP001055658">
    <property type="component" value="Chromosome"/>
</dbReference>
<sequence length="153" mass="17873">MRVDINNLLNFFRLFLERNLSNLCDFMEDELINDWLQSNWEILVESQICFQGKEFLEVYGEGADCNVASSRVWLPDAQPTHKIIVLIEKYSHNLLKDNSIVKPDEGQIIFDRFVSWDGERYGYNAPLDYLLADKAGEELLLPLEHVKFSVCRI</sequence>
<accession>A0ABY4VA13</accession>
<dbReference type="EMBL" id="CP092418">
    <property type="protein sequence ID" value="USD21127.1"/>
    <property type="molecule type" value="Genomic_DNA"/>
</dbReference>
<evidence type="ECO:0000313" key="2">
    <source>
        <dbReference type="Proteomes" id="UP001055658"/>
    </source>
</evidence>